<dbReference type="RefSeq" id="WP_381436116.1">
    <property type="nucleotide sequence ID" value="NZ_JBHSNO010000007.1"/>
</dbReference>
<sequence length="41" mass="4712">MSDSHSHTDEEKSAEAKQASDEIDAAVQAWKDKWYEELESE</sequence>
<protein>
    <submittedName>
        <fullName evidence="2">Uncharacterized protein</fullName>
    </submittedName>
</protein>
<evidence type="ECO:0000313" key="2">
    <source>
        <dbReference type="EMBL" id="MFC5590142.1"/>
    </source>
</evidence>
<comment type="caution">
    <text evidence="2">The sequence shown here is derived from an EMBL/GenBank/DDBJ whole genome shotgun (WGS) entry which is preliminary data.</text>
</comment>
<organism evidence="2 3">
    <name type="scientific">Sporosarcina soli</name>
    <dbReference type="NCBI Taxonomy" id="334736"/>
    <lineage>
        <taxon>Bacteria</taxon>
        <taxon>Bacillati</taxon>
        <taxon>Bacillota</taxon>
        <taxon>Bacilli</taxon>
        <taxon>Bacillales</taxon>
        <taxon>Caryophanaceae</taxon>
        <taxon>Sporosarcina</taxon>
    </lineage>
</organism>
<accession>A0ABW0TLB4</accession>
<evidence type="ECO:0000256" key="1">
    <source>
        <dbReference type="SAM" id="MobiDB-lite"/>
    </source>
</evidence>
<feature type="compositionally biased region" description="Basic and acidic residues" evidence="1">
    <location>
        <begin position="1"/>
        <end position="20"/>
    </location>
</feature>
<evidence type="ECO:0000313" key="3">
    <source>
        <dbReference type="Proteomes" id="UP001596109"/>
    </source>
</evidence>
<keyword evidence="3" id="KW-1185">Reference proteome</keyword>
<dbReference type="EMBL" id="JBHSNO010000007">
    <property type="protein sequence ID" value="MFC5590142.1"/>
    <property type="molecule type" value="Genomic_DNA"/>
</dbReference>
<proteinExistence type="predicted"/>
<feature type="region of interest" description="Disordered" evidence="1">
    <location>
        <begin position="1"/>
        <end position="25"/>
    </location>
</feature>
<name>A0ABW0TLB4_9BACL</name>
<gene>
    <name evidence="2" type="ORF">ACFPRA_14645</name>
</gene>
<reference evidence="3" key="1">
    <citation type="journal article" date="2019" name="Int. J. Syst. Evol. Microbiol.">
        <title>The Global Catalogue of Microorganisms (GCM) 10K type strain sequencing project: providing services to taxonomists for standard genome sequencing and annotation.</title>
        <authorList>
            <consortium name="The Broad Institute Genomics Platform"/>
            <consortium name="The Broad Institute Genome Sequencing Center for Infectious Disease"/>
            <person name="Wu L."/>
            <person name="Ma J."/>
        </authorList>
    </citation>
    <scope>NUCLEOTIDE SEQUENCE [LARGE SCALE GENOMIC DNA]</scope>
    <source>
        <strain evidence="3">CGMCC 4.1434</strain>
    </source>
</reference>
<dbReference type="Proteomes" id="UP001596109">
    <property type="component" value="Unassembled WGS sequence"/>
</dbReference>